<dbReference type="AlphaFoldDB" id="A0AAJ0B5P8"/>
<feature type="compositionally biased region" description="Basic and acidic residues" evidence="1">
    <location>
        <begin position="110"/>
        <end position="122"/>
    </location>
</feature>
<comment type="caution">
    <text evidence="2">The sequence shown here is derived from an EMBL/GenBank/DDBJ whole genome shotgun (WGS) entry which is preliminary data.</text>
</comment>
<proteinExistence type="predicted"/>
<evidence type="ECO:0000313" key="3">
    <source>
        <dbReference type="Proteomes" id="UP001239445"/>
    </source>
</evidence>
<gene>
    <name evidence="2" type="ORF">QBC47DRAFT_389453</name>
</gene>
<evidence type="ECO:0000313" key="2">
    <source>
        <dbReference type="EMBL" id="KAK1752012.1"/>
    </source>
</evidence>
<reference evidence="2" key="1">
    <citation type="submission" date="2023-06" db="EMBL/GenBank/DDBJ databases">
        <title>Genome-scale phylogeny and comparative genomics of the fungal order Sordariales.</title>
        <authorList>
            <consortium name="Lawrence Berkeley National Laboratory"/>
            <person name="Hensen N."/>
            <person name="Bonometti L."/>
            <person name="Westerberg I."/>
            <person name="Brannstrom I.O."/>
            <person name="Guillou S."/>
            <person name="Cros-Aarteil S."/>
            <person name="Calhoun S."/>
            <person name="Haridas S."/>
            <person name="Kuo A."/>
            <person name="Mondo S."/>
            <person name="Pangilinan J."/>
            <person name="Riley R."/>
            <person name="Labutti K."/>
            <person name="Andreopoulos B."/>
            <person name="Lipzen A."/>
            <person name="Chen C."/>
            <person name="Yanf M."/>
            <person name="Daum C."/>
            <person name="Ng V."/>
            <person name="Clum A."/>
            <person name="Steindorff A."/>
            <person name="Ohm R."/>
            <person name="Martin F."/>
            <person name="Silar P."/>
            <person name="Natvig D."/>
            <person name="Lalanne C."/>
            <person name="Gautier V."/>
            <person name="Ament-Velasquez S.L."/>
            <person name="Kruys A."/>
            <person name="Hutchinson M.I."/>
            <person name="Powell A.J."/>
            <person name="Barry K."/>
            <person name="Miller A.N."/>
            <person name="Grigoriev I.V."/>
            <person name="Debuchy R."/>
            <person name="Gladieux P."/>
            <person name="Thoren M.H."/>
            <person name="Johannesson H."/>
        </authorList>
    </citation>
    <scope>NUCLEOTIDE SEQUENCE</scope>
    <source>
        <strain evidence="2">PSN4</strain>
    </source>
</reference>
<accession>A0AAJ0B5P8</accession>
<protein>
    <submittedName>
        <fullName evidence="2">Uncharacterized protein</fullName>
    </submittedName>
</protein>
<dbReference type="EMBL" id="MU839840">
    <property type="protein sequence ID" value="KAK1752012.1"/>
    <property type="molecule type" value="Genomic_DNA"/>
</dbReference>
<dbReference type="Proteomes" id="UP001239445">
    <property type="component" value="Unassembled WGS sequence"/>
</dbReference>
<sequence length="122" mass="12843">MFNILKKDKPATDGAADKAPKKGLYQRFQEAKNRPISDEEVRKYTGRSKDEIIEWGKTREGVAGNQAAGSLTAGGHSGFGTAAGAGEGLGGWGPGANARLKFPPTPAGAKKTEPKELETDDD</sequence>
<evidence type="ECO:0000256" key="1">
    <source>
        <dbReference type="SAM" id="MobiDB-lite"/>
    </source>
</evidence>
<feature type="region of interest" description="Disordered" evidence="1">
    <location>
        <begin position="94"/>
        <end position="122"/>
    </location>
</feature>
<keyword evidence="3" id="KW-1185">Reference proteome</keyword>
<name>A0AAJ0B5P8_9PEZI</name>
<organism evidence="2 3">
    <name type="scientific">Echria macrotheca</name>
    <dbReference type="NCBI Taxonomy" id="438768"/>
    <lineage>
        <taxon>Eukaryota</taxon>
        <taxon>Fungi</taxon>
        <taxon>Dikarya</taxon>
        <taxon>Ascomycota</taxon>
        <taxon>Pezizomycotina</taxon>
        <taxon>Sordariomycetes</taxon>
        <taxon>Sordariomycetidae</taxon>
        <taxon>Sordariales</taxon>
        <taxon>Schizotheciaceae</taxon>
        <taxon>Echria</taxon>
    </lineage>
</organism>
<feature type="compositionally biased region" description="Basic and acidic residues" evidence="1">
    <location>
        <begin position="1"/>
        <end position="20"/>
    </location>
</feature>
<feature type="region of interest" description="Disordered" evidence="1">
    <location>
        <begin position="1"/>
        <end position="24"/>
    </location>
</feature>